<dbReference type="RefSeq" id="WP_263126029.1">
    <property type="nucleotide sequence ID" value="NZ_CP106753.1"/>
</dbReference>
<keyword evidence="3" id="KW-1185">Reference proteome</keyword>
<dbReference type="Gene3D" id="3.40.80.10">
    <property type="entry name" value="Peptidoglycan recognition protein-like"/>
    <property type="match status" value="1"/>
</dbReference>
<dbReference type="Pfam" id="PF01510">
    <property type="entry name" value="Amidase_2"/>
    <property type="match status" value="1"/>
</dbReference>
<protein>
    <submittedName>
        <fullName evidence="2">Peptidoglycan recognition protein family protein</fullName>
    </submittedName>
</protein>
<dbReference type="CDD" id="cd06583">
    <property type="entry name" value="PGRP"/>
    <property type="match status" value="1"/>
</dbReference>
<evidence type="ECO:0000259" key="1">
    <source>
        <dbReference type="Pfam" id="PF01510"/>
    </source>
</evidence>
<dbReference type="Proteomes" id="UP001061302">
    <property type="component" value="Chromosome"/>
</dbReference>
<evidence type="ECO:0000313" key="3">
    <source>
        <dbReference type="Proteomes" id="UP001061302"/>
    </source>
</evidence>
<evidence type="ECO:0000313" key="2">
    <source>
        <dbReference type="EMBL" id="UXY16647.1"/>
    </source>
</evidence>
<gene>
    <name evidence="2" type="ORF">N8I74_06405</name>
</gene>
<dbReference type="InterPro" id="IPR036505">
    <property type="entry name" value="Amidase/PGRP_sf"/>
</dbReference>
<dbReference type="SUPFAM" id="SSF55846">
    <property type="entry name" value="N-acetylmuramoyl-L-alanine amidase-like"/>
    <property type="match status" value="1"/>
</dbReference>
<name>A0ABY6DQK1_9NEIS</name>
<dbReference type="EMBL" id="CP106753">
    <property type="protein sequence ID" value="UXY16647.1"/>
    <property type="molecule type" value="Genomic_DNA"/>
</dbReference>
<dbReference type="InterPro" id="IPR002502">
    <property type="entry name" value="Amidase_domain"/>
</dbReference>
<reference evidence="2" key="1">
    <citation type="submission" date="2022-10" db="EMBL/GenBank/DDBJ databases">
        <title>Chitiniphilus purpureus sp. nov., a novel chitin-degrading bacterium isolated from crawfish pond sediment.</title>
        <authorList>
            <person name="Li K."/>
        </authorList>
    </citation>
    <scope>NUCLEOTIDE SEQUENCE</scope>
    <source>
        <strain evidence="2">CD1</strain>
    </source>
</reference>
<organism evidence="2 3">
    <name type="scientific">Chitiniphilus purpureus</name>
    <dbReference type="NCBI Taxonomy" id="2981137"/>
    <lineage>
        <taxon>Bacteria</taxon>
        <taxon>Pseudomonadati</taxon>
        <taxon>Pseudomonadota</taxon>
        <taxon>Betaproteobacteria</taxon>
        <taxon>Neisseriales</taxon>
        <taxon>Chitinibacteraceae</taxon>
        <taxon>Chitiniphilus</taxon>
    </lineage>
</organism>
<feature type="domain" description="N-acetylmuramoyl-L-alanine amidase" evidence="1">
    <location>
        <begin position="72"/>
        <end position="229"/>
    </location>
</feature>
<proteinExistence type="predicted"/>
<accession>A0ABY6DQK1</accession>
<sequence length="250" mass="27850">MSKPLKESDFETVAVLERVTGQKIVPHKITVNDKAATRQAIILALRRSGFTFKTRSEWGAKPGKAKEDWNFHSITLHHAGNSFSCHADGVEQLKKAEEIDLGKFQQLSYHYAIDCAGTIYEALDIRYKGAHVSGGNSGVLGIVMLADFSVHGEAYEQEYKEKSTWERIKGAPGWIADKADTATDEPTDAQIKALYKLVEVLKSVFFLEVFGGHQEFQRNATGEGRACPGRYGMDLVNMIRKDLNMKVPVK</sequence>